<evidence type="ECO:0000313" key="4">
    <source>
        <dbReference type="Proteomes" id="UP001642484"/>
    </source>
</evidence>
<proteinExistence type="predicted"/>
<feature type="compositionally biased region" description="Polar residues" evidence="1">
    <location>
        <begin position="1132"/>
        <end position="1150"/>
    </location>
</feature>
<feature type="chain" id="PRO_5045351676" evidence="2">
    <location>
        <begin position="23"/>
        <end position="1179"/>
    </location>
</feature>
<dbReference type="EMBL" id="CAXAMN010001891">
    <property type="protein sequence ID" value="CAK8996738.1"/>
    <property type="molecule type" value="Genomic_DNA"/>
</dbReference>
<protein>
    <submittedName>
        <fullName evidence="3">Uncharacterized protein</fullName>
    </submittedName>
</protein>
<evidence type="ECO:0000256" key="2">
    <source>
        <dbReference type="SAM" id="SignalP"/>
    </source>
</evidence>
<dbReference type="Proteomes" id="UP001642484">
    <property type="component" value="Unassembled WGS sequence"/>
</dbReference>
<comment type="caution">
    <text evidence="3">The sequence shown here is derived from an EMBL/GenBank/DDBJ whole genome shotgun (WGS) entry which is preliminary data.</text>
</comment>
<feature type="signal peptide" evidence="2">
    <location>
        <begin position="1"/>
        <end position="22"/>
    </location>
</feature>
<sequence length="1179" mass="130562">MEAMRNLVLLLAAGLAMPFVEALVGPEKPSAVARKMQSYYGYGYGFYEGYESGEGCEEMYCYPSVYTEDGEIDWDQTYEAEASCASWEEGCPCNEEWEVQCESYGMKVCLPKTEGCLDPFAVECDEETEEVCKDEWSAYCWDKAWGNCPLFCGHDEIYCYSYSYDSTGEVNWTAPHTETCANMSTGCPCDDTWEVRCTDAWGYSWCNPKSFPCPITCSNTEQVCYMTEYKDDGEPDWSAPGNQTCVDMFSPCPCHPVHEELCNSTWGSYCQPTYNGQTCPISCKENEIYCYIVPYDDNGEIDWTATWEEACADESEGCPCNEKWEKSCGEGWCIPIDESCPIDCGEFATCWHESGNQSCATESGCSCEANEHSCLDGWGQYQCYPMTWYPDGCPLVCDYETHIYCHEVGFDENGFMTWEEFCHERSSADDWECPVKCKDSAQKCGTEDWNSYCVALTDSCPEVCTEDQQLCWVTDYDSTGAWLGGADKCAPANQECPCGQNSIKCSFEGYSYCESTYYGCPVTCQEGQKNCYIESYTPEGDYDWTVPANETCVAEKHSCPCGANAKACKWTDLFGVEEEYFQPEAWPCPISCGADQKKCYKTDYNASGYPQNYYEDCVAKDAKCTCGRHSQECHDPWWDEYYCMPTWDFWTNMKMSCPVYCKEDQDYCYIPSFDAKGDWVRTQEECVPRGQACDCKKGQNAFACTYTDPFWGSWTECLPTFGGYCPSSCPSDEVACEMVEDYLPNGTSLGLVQPPKKCAKDQSKCECGKEAKRCPSGVCMFQDEDCPVTCKGNEKKCYESTYNKNGEFVSDREVCVARNASCPCNGQGMRKCETLELCLLESEMELLCPCKEREEQCYVVNYDKYGKVSDFETQCVQKGSACKCGKNTESCPDPNDAKAKICVPRLGFKSCPKPCTSEEIRGGNVTCVQTNLDSSGNFKSETVTCIGANDTCPIGEGMKRCASGAMIAVNEKCRSLYSAATTGTRRLSSKAPVRESVKVIITLGSSKTDAASHAETARVKLNSVLQLPNGMTSSIVIKTSRATRRVSERSLSTSSKGSLIYTVENQGTSTVPATQVGEELKKMVKSSSSMLTKALSLVGEVDSKAGVTIKATSTVLQSRATAAQEEKMKQAGITTRSTSKAPTTPRISTTVTDGNLSGQISSASDTFCSLAFVAALAVL</sequence>
<evidence type="ECO:0000256" key="1">
    <source>
        <dbReference type="SAM" id="MobiDB-lite"/>
    </source>
</evidence>
<reference evidence="3 4" key="1">
    <citation type="submission" date="2024-02" db="EMBL/GenBank/DDBJ databases">
        <authorList>
            <person name="Chen Y."/>
            <person name="Shah S."/>
            <person name="Dougan E. K."/>
            <person name="Thang M."/>
            <person name="Chan C."/>
        </authorList>
    </citation>
    <scope>NUCLEOTIDE SEQUENCE [LARGE SCALE GENOMIC DNA]</scope>
</reference>
<keyword evidence="2" id="KW-0732">Signal</keyword>
<keyword evidence="4" id="KW-1185">Reference proteome</keyword>
<evidence type="ECO:0000313" key="3">
    <source>
        <dbReference type="EMBL" id="CAK8996738.1"/>
    </source>
</evidence>
<organism evidence="3 4">
    <name type="scientific">Durusdinium trenchii</name>
    <dbReference type="NCBI Taxonomy" id="1381693"/>
    <lineage>
        <taxon>Eukaryota</taxon>
        <taxon>Sar</taxon>
        <taxon>Alveolata</taxon>
        <taxon>Dinophyceae</taxon>
        <taxon>Suessiales</taxon>
        <taxon>Symbiodiniaceae</taxon>
        <taxon>Durusdinium</taxon>
    </lineage>
</organism>
<feature type="region of interest" description="Disordered" evidence="1">
    <location>
        <begin position="1122"/>
        <end position="1150"/>
    </location>
</feature>
<accession>A0ABP0I5N3</accession>
<name>A0ABP0I5N3_9DINO</name>
<gene>
    <name evidence="3" type="ORF">CCMP2556_LOCUS4578</name>
</gene>